<evidence type="ECO:0000313" key="6">
    <source>
        <dbReference type="Proteomes" id="UP000198894"/>
    </source>
</evidence>
<dbReference type="EMBL" id="FNEE01000014">
    <property type="protein sequence ID" value="SDK34384.1"/>
    <property type="molecule type" value="Genomic_DNA"/>
</dbReference>
<feature type="domain" description="HTH gntR-type" evidence="4">
    <location>
        <begin position="23"/>
        <end position="90"/>
    </location>
</feature>
<dbReference type="RefSeq" id="WP_091596697.1">
    <property type="nucleotide sequence ID" value="NZ_FNEE01000014.1"/>
</dbReference>
<evidence type="ECO:0000256" key="3">
    <source>
        <dbReference type="ARBA" id="ARBA00023163"/>
    </source>
</evidence>
<keyword evidence="2 5" id="KW-0238">DNA-binding</keyword>
<keyword evidence="6" id="KW-1185">Reference proteome</keyword>
<organism evidence="5 6">
    <name type="scientific">Mesorhizobium muleiense</name>
    <dbReference type="NCBI Taxonomy" id="1004279"/>
    <lineage>
        <taxon>Bacteria</taxon>
        <taxon>Pseudomonadati</taxon>
        <taxon>Pseudomonadota</taxon>
        <taxon>Alphaproteobacteria</taxon>
        <taxon>Hyphomicrobiales</taxon>
        <taxon>Phyllobacteriaceae</taxon>
        <taxon>Mesorhizobium</taxon>
    </lineage>
</organism>
<dbReference type="GO" id="GO:0003700">
    <property type="term" value="F:DNA-binding transcription factor activity"/>
    <property type="evidence" value="ECO:0007669"/>
    <property type="project" value="InterPro"/>
</dbReference>
<dbReference type="AlphaFoldDB" id="A0A1G9B5K6"/>
<keyword evidence="3" id="KW-0804">Transcription</keyword>
<dbReference type="InterPro" id="IPR000524">
    <property type="entry name" value="Tscrpt_reg_HTH_GntR"/>
</dbReference>
<dbReference type="PANTHER" id="PTHR43537">
    <property type="entry name" value="TRANSCRIPTIONAL REGULATOR, GNTR FAMILY"/>
    <property type="match status" value="1"/>
</dbReference>
<gene>
    <name evidence="5" type="ORF">SAMN05428953_11468</name>
</gene>
<evidence type="ECO:0000313" key="5">
    <source>
        <dbReference type="EMBL" id="SDK34384.1"/>
    </source>
</evidence>
<dbReference type="Pfam" id="PF00392">
    <property type="entry name" value="GntR"/>
    <property type="match status" value="1"/>
</dbReference>
<sequence length="233" mass="26280">MQVTNASNSREVDPASGRIQRSTSLVEDVYEAIFAQLMALKIAPGARITVDSLVKELDVSHTPIREALGRLEGEGLVLKTHLIGYRAAPQITRRRFDELYELRLLLEPHAAAKAAALMDETKLAVLEESAGGMARREGKDERLRYSNFARQDAIFHDRIMEFANNGLVRETLAFQHTHFHIFRLMFHSRVTEEALDEHQAILAAFAASDPAAAEQAMRRHIEHSRDRLLPAFD</sequence>
<dbReference type="Proteomes" id="UP000198894">
    <property type="component" value="Unassembled WGS sequence"/>
</dbReference>
<dbReference type="Gene3D" id="1.10.10.10">
    <property type="entry name" value="Winged helix-like DNA-binding domain superfamily/Winged helix DNA-binding domain"/>
    <property type="match status" value="1"/>
</dbReference>
<dbReference type="SMART" id="SM00895">
    <property type="entry name" value="FCD"/>
    <property type="match status" value="1"/>
</dbReference>
<dbReference type="Pfam" id="PF07729">
    <property type="entry name" value="FCD"/>
    <property type="match status" value="1"/>
</dbReference>
<name>A0A1G9B5K6_9HYPH</name>
<dbReference type="InterPro" id="IPR011711">
    <property type="entry name" value="GntR_C"/>
</dbReference>
<accession>A0A1G9B5K6</accession>
<dbReference type="Gene3D" id="1.20.120.530">
    <property type="entry name" value="GntR ligand-binding domain-like"/>
    <property type="match status" value="1"/>
</dbReference>
<dbReference type="PROSITE" id="PS50949">
    <property type="entry name" value="HTH_GNTR"/>
    <property type="match status" value="1"/>
</dbReference>
<evidence type="ECO:0000256" key="2">
    <source>
        <dbReference type="ARBA" id="ARBA00023125"/>
    </source>
</evidence>
<dbReference type="GO" id="GO:0003677">
    <property type="term" value="F:DNA binding"/>
    <property type="evidence" value="ECO:0007669"/>
    <property type="project" value="UniProtKB-KW"/>
</dbReference>
<protein>
    <submittedName>
        <fullName evidence="5">DNA-binding transcriptional regulator, GntR family</fullName>
    </submittedName>
</protein>
<dbReference type="SUPFAM" id="SSF48008">
    <property type="entry name" value="GntR ligand-binding domain-like"/>
    <property type="match status" value="1"/>
</dbReference>
<dbReference type="InterPro" id="IPR036388">
    <property type="entry name" value="WH-like_DNA-bd_sf"/>
</dbReference>
<dbReference type="InterPro" id="IPR036390">
    <property type="entry name" value="WH_DNA-bd_sf"/>
</dbReference>
<dbReference type="InterPro" id="IPR008920">
    <property type="entry name" value="TF_FadR/GntR_C"/>
</dbReference>
<dbReference type="PANTHER" id="PTHR43537:SF24">
    <property type="entry name" value="GLUCONATE OPERON TRANSCRIPTIONAL REPRESSOR"/>
    <property type="match status" value="1"/>
</dbReference>
<reference evidence="6" key="1">
    <citation type="submission" date="2016-10" db="EMBL/GenBank/DDBJ databases">
        <authorList>
            <person name="Varghese N."/>
            <person name="Submissions S."/>
        </authorList>
    </citation>
    <scope>NUCLEOTIDE SEQUENCE [LARGE SCALE GENOMIC DNA]</scope>
    <source>
        <strain evidence="6">CGMCC 1.11022</strain>
    </source>
</reference>
<evidence type="ECO:0000256" key="1">
    <source>
        <dbReference type="ARBA" id="ARBA00023015"/>
    </source>
</evidence>
<keyword evidence="1" id="KW-0805">Transcription regulation</keyword>
<dbReference type="SMART" id="SM00345">
    <property type="entry name" value="HTH_GNTR"/>
    <property type="match status" value="1"/>
</dbReference>
<evidence type="ECO:0000259" key="4">
    <source>
        <dbReference type="PROSITE" id="PS50949"/>
    </source>
</evidence>
<proteinExistence type="predicted"/>
<dbReference type="SUPFAM" id="SSF46785">
    <property type="entry name" value="Winged helix' DNA-binding domain"/>
    <property type="match status" value="1"/>
</dbReference>